<sequence>MTSTRYRIGVDMDDVICNTHASLIEWAGREFGLSLSDRADEPIETLLTPPQNAIMTEMLNEGSIFRHLAPMDDAIEVLTELYHAHDIFIVTAAMEHPGSLQHKFAWVGEHLPFFDPLRLVFCGHKHVVDVDYLIDDTPHHFEKLGGRGILYDAPKNRRENRYQRVRNWRDISRLFAAALT</sequence>
<dbReference type="Gene3D" id="3.40.50.1000">
    <property type="entry name" value="HAD superfamily/HAD-like"/>
    <property type="match status" value="1"/>
</dbReference>
<protein>
    <submittedName>
        <fullName evidence="3">Uncharacterized protein</fullName>
    </submittedName>
</protein>
<dbReference type="GO" id="GO:0008253">
    <property type="term" value="F:5'-nucleotidase activity"/>
    <property type="evidence" value="ECO:0007669"/>
    <property type="project" value="InterPro"/>
</dbReference>
<name>A0A3M0M679_9RHOB</name>
<evidence type="ECO:0000256" key="1">
    <source>
        <dbReference type="ARBA" id="ARBA00009589"/>
    </source>
</evidence>
<dbReference type="SUPFAM" id="SSF56784">
    <property type="entry name" value="HAD-like"/>
    <property type="match status" value="1"/>
</dbReference>
<keyword evidence="4" id="KW-1185">Reference proteome</keyword>
<reference evidence="3 4" key="1">
    <citation type="submission" date="2018-07" db="EMBL/GenBank/DDBJ databases">
        <authorList>
            <person name="Zhang Y."/>
            <person name="Wang L."/>
            <person name="Ma S."/>
        </authorList>
    </citation>
    <scope>NUCLEOTIDE SEQUENCE [LARGE SCALE GENOMIC DNA]</scope>
    <source>
        <strain evidence="3 4">4-2</strain>
    </source>
</reference>
<dbReference type="PANTHER" id="PTHR16504">
    <property type="entry name" value="5'(3')-DEOXYRIBONUCLEOTIDASE"/>
    <property type="match status" value="1"/>
</dbReference>
<comment type="similarity">
    <text evidence="1">Belongs to the 5'(3')-deoxyribonucleotidase family.</text>
</comment>
<comment type="caution">
    <text evidence="3">The sequence shown here is derived from an EMBL/GenBank/DDBJ whole genome shotgun (WGS) entry which is preliminary data.</text>
</comment>
<dbReference type="InterPro" id="IPR010708">
    <property type="entry name" value="5'(3')-deoxyribonucleotidase"/>
</dbReference>
<dbReference type="AlphaFoldDB" id="A0A3M0M679"/>
<dbReference type="SFLD" id="SFLDG01126">
    <property type="entry name" value="C1.2:_Nucleotidase_Like"/>
    <property type="match status" value="1"/>
</dbReference>
<dbReference type="SFLD" id="SFLDS00003">
    <property type="entry name" value="Haloacid_Dehalogenase"/>
    <property type="match status" value="1"/>
</dbReference>
<evidence type="ECO:0000313" key="3">
    <source>
        <dbReference type="EMBL" id="RMC33266.1"/>
    </source>
</evidence>
<dbReference type="OrthoDB" id="278110at2"/>
<feature type="active site" description="Nucleophile" evidence="2">
    <location>
        <position position="11"/>
    </location>
</feature>
<gene>
    <name evidence="3" type="ORF">C9E81_17190</name>
</gene>
<dbReference type="Pfam" id="PF06941">
    <property type="entry name" value="NT5C"/>
    <property type="match status" value="1"/>
</dbReference>
<dbReference type="InterPro" id="IPR036412">
    <property type="entry name" value="HAD-like_sf"/>
</dbReference>
<organism evidence="3 4">
    <name type="scientific">Paracoccus alkanivorans</name>
    <dbReference type="NCBI Taxonomy" id="2116655"/>
    <lineage>
        <taxon>Bacteria</taxon>
        <taxon>Pseudomonadati</taxon>
        <taxon>Pseudomonadota</taxon>
        <taxon>Alphaproteobacteria</taxon>
        <taxon>Rhodobacterales</taxon>
        <taxon>Paracoccaceae</taxon>
        <taxon>Paracoccus</taxon>
    </lineage>
</organism>
<evidence type="ECO:0000256" key="2">
    <source>
        <dbReference type="PIRSR" id="PIRSR610708-1"/>
    </source>
</evidence>
<feature type="active site" description="Proton donor" evidence="2">
    <location>
        <position position="13"/>
    </location>
</feature>
<evidence type="ECO:0000313" key="4">
    <source>
        <dbReference type="Proteomes" id="UP000273516"/>
    </source>
</evidence>
<dbReference type="GO" id="GO:0009223">
    <property type="term" value="P:pyrimidine deoxyribonucleotide catabolic process"/>
    <property type="evidence" value="ECO:0007669"/>
    <property type="project" value="TreeGrafter"/>
</dbReference>
<proteinExistence type="inferred from homology"/>
<accession>A0A3M0M679</accession>
<dbReference type="EMBL" id="QOKZ01000007">
    <property type="protein sequence ID" value="RMC33266.1"/>
    <property type="molecule type" value="Genomic_DNA"/>
</dbReference>
<dbReference type="Proteomes" id="UP000273516">
    <property type="component" value="Unassembled WGS sequence"/>
</dbReference>
<dbReference type="SFLD" id="SFLDG01146">
    <property type="entry name" value="C1.2.2"/>
    <property type="match status" value="1"/>
</dbReference>
<dbReference type="PANTHER" id="PTHR16504:SF4">
    <property type="entry name" value="5'(3')-DEOXYRIBONUCLEOTIDASE"/>
    <property type="match status" value="1"/>
</dbReference>
<dbReference type="Gene3D" id="1.10.40.40">
    <property type="entry name" value="Deoxyribonucleotidase, domain 2"/>
    <property type="match status" value="1"/>
</dbReference>
<dbReference type="InterPro" id="IPR023214">
    <property type="entry name" value="HAD_sf"/>
</dbReference>
<dbReference type="RefSeq" id="WP_122113579.1">
    <property type="nucleotide sequence ID" value="NZ_QOKZ01000007.1"/>
</dbReference>